<proteinExistence type="predicted"/>
<name>A0A2T5J4P9_9SPHI</name>
<evidence type="ECO:0000313" key="2">
    <source>
        <dbReference type="EMBL" id="PTQ92638.1"/>
    </source>
</evidence>
<dbReference type="Gene3D" id="3.20.20.190">
    <property type="entry name" value="Phosphatidylinositol (PI) phosphodiesterase"/>
    <property type="match status" value="1"/>
</dbReference>
<dbReference type="GO" id="GO:0008081">
    <property type="term" value="F:phosphoric diester hydrolase activity"/>
    <property type="evidence" value="ECO:0007669"/>
    <property type="project" value="InterPro"/>
</dbReference>
<keyword evidence="3" id="KW-1185">Reference proteome</keyword>
<keyword evidence="1" id="KW-0732">Signal</keyword>
<dbReference type="GO" id="GO:0006629">
    <property type="term" value="P:lipid metabolic process"/>
    <property type="evidence" value="ECO:0007669"/>
    <property type="project" value="InterPro"/>
</dbReference>
<reference evidence="2 3" key="1">
    <citation type="submission" date="2018-04" db="EMBL/GenBank/DDBJ databases">
        <title>Genomic Encyclopedia of Archaeal and Bacterial Type Strains, Phase II (KMG-II): from individual species to whole genera.</title>
        <authorList>
            <person name="Goeker M."/>
        </authorList>
    </citation>
    <scope>NUCLEOTIDE SEQUENCE [LARGE SCALE GENOMIC DNA]</scope>
    <source>
        <strain evidence="2 3">DSM 26809</strain>
    </source>
</reference>
<dbReference type="EMBL" id="QAOQ01000011">
    <property type="protein sequence ID" value="PTQ92638.1"/>
    <property type="molecule type" value="Genomic_DNA"/>
</dbReference>
<evidence type="ECO:0000313" key="3">
    <source>
        <dbReference type="Proteomes" id="UP000244168"/>
    </source>
</evidence>
<organism evidence="2 3">
    <name type="scientific">Mucilaginibacter yixingensis</name>
    <dbReference type="NCBI Taxonomy" id="1295612"/>
    <lineage>
        <taxon>Bacteria</taxon>
        <taxon>Pseudomonadati</taxon>
        <taxon>Bacteroidota</taxon>
        <taxon>Sphingobacteriia</taxon>
        <taxon>Sphingobacteriales</taxon>
        <taxon>Sphingobacteriaceae</taxon>
        <taxon>Mucilaginibacter</taxon>
    </lineage>
</organism>
<evidence type="ECO:0000256" key="1">
    <source>
        <dbReference type="SAM" id="SignalP"/>
    </source>
</evidence>
<dbReference type="AlphaFoldDB" id="A0A2T5J4P9"/>
<dbReference type="RefSeq" id="WP_107831383.1">
    <property type="nucleotide sequence ID" value="NZ_CP160205.1"/>
</dbReference>
<feature type="chain" id="PRO_5015650715" evidence="1">
    <location>
        <begin position="21"/>
        <end position="250"/>
    </location>
</feature>
<dbReference type="InterPro" id="IPR017946">
    <property type="entry name" value="PLC-like_Pdiesterase_TIM-brl"/>
</dbReference>
<dbReference type="Proteomes" id="UP000244168">
    <property type="component" value="Unassembled WGS sequence"/>
</dbReference>
<feature type="signal peptide" evidence="1">
    <location>
        <begin position="1"/>
        <end position="20"/>
    </location>
</feature>
<gene>
    <name evidence="2" type="ORF">C8P68_11115</name>
</gene>
<protein>
    <submittedName>
        <fullName evidence="2">Glycerophosphoryl diester phosphodiesterase</fullName>
    </submittedName>
</protein>
<sequence length="250" mass="28597">MPLKYLSLLLLLLIGRLANAQQLPNAHSHNDYNKAEPFDHAYRNGFGSIEADVFLRKGRLLVSHDTASLSTSRSLTRMYLKPLRKALKKDTSRRITLLVDLKESYSSILPELIRELKPLRKFCKGYNLNGRLQILISGNRPLPALFVNYPDYLWFDEDLKHPYDAVAQSKIGQISLRFSDYASWKGVGPMPAEDEQRVKAVIKAVHAMHKPIRFWDAPDSPAGWTKLLQLGVDMIGTDHIDELTAFWKQR</sequence>
<accession>A0A2T5J4P9</accession>
<comment type="caution">
    <text evidence="2">The sequence shown here is derived from an EMBL/GenBank/DDBJ whole genome shotgun (WGS) entry which is preliminary data.</text>
</comment>
<dbReference type="OrthoDB" id="9794455at2"/>
<dbReference type="SUPFAM" id="SSF51695">
    <property type="entry name" value="PLC-like phosphodiesterases"/>
    <property type="match status" value="1"/>
</dbReference>